<sequence length="66" mass="7395">MLAEGDYSEVLTSRDKRRYYCLDCGNVLTVYTKRAPELVPVHYRWGGAAAVKCGASRRSKELESAP</sequence>
<reference evidence="2" key="1">
    <citation type="submission" date="2023-07" db="EMBL/GenBank/DDBJ databases">
        <title>30 novel species of actinomycetes from the DSMZ collection.</title>
        <authorList>
            <person name="Nouioui I."/>
        </authorList>
    </citation>
    <scope>NUCLEOTIDE SEQUENCE [LARGE SCALE GENOMIC DNA]</scope>
    <source>
        <strain evidence="2">DSM 41699</strain>
    </source>
</reference>
<gene>
    <name evidence="1" type="ORF">RM764_29640</name>
</gene>
<dbReference type="EMBL" id="JAVREY010000047">
    <property type="protein sequence ID" value="MDT0467117.1"/>
    <property type="molecule type" value="Genomic_DNA"/>
</dbReference>
<dbReference type="Proteomes" id="UP001183809">
    <property type="component" value="Unassembled WGS sequence"/>
</dbReference>
<name>A0ABU2U1M3_9ACTN</name>
<keyword evidence="2" id="KW-1185">Reference proteome</keyword>
<comment type="caution">
    <text evidence="1">The sequence shown here is derived from an EMBL/GenBank/DDBJ whole genome shotgun (WGS) entry which is preliminary data.</text>
</comment>
<protein>
    <submittedName>
        <fullName evidence="1">Uncharacterized protein</fullName>
    </submittedName>
</protein>
<evidence type="ECO:0000313" key="1">
    <source>
        <dbReference type="EMBL" id="MDT0467117.1"/>
    </source>
</evidence>
<organism evidence="1 2">
    <name type="scientific">Streptomyces gibsoniae</name>
    <dbReference type="NCBI Taxonomy" id="3075529"/>
    <lineage>
        <taxon>Bacteria</taxon>
        <taxon>Bacillati</taxon>
        <taxon>Actinomycetota</taxon>
        <taxon>Actinomycetes</taxon>
        <taxon>Kitasatosporales</taxon>
        <taxon>Streptomycetaceae</taxon>
        <taxon>Streptomyces</taxon>
    </lineage>
</organism>
<proteinExistence type="predicted"/>
<dbReference type="RefSeq" id="WP_311698578.1">
    <property type="nucleotide sequence ID" value="NZ_JAVREY010000047.1"/>
</dbReference>
<evidence type="ECO:0000313" key="2">
    <source>
        <dbReference type="Proteomes" id="UP001183809"/>
    </source>
</evidence>
<accession>A0ABU2U1M3</accession>